<keyword evidence="1" id="KW-0732">Signal</keyword>
<feature type="chain" id="PRO_5046404406" description="Lysozyme inhibitor LprI-like N-terminal domain-containing protein" evidence="1">
    <location>
        <begin position="20"/>
        <end position="147"/>
    </location>
</feature>
<proteinExistence type="predicted"/>
<reference evidence="3 4" key="1">
    <citation type="submission" date="2017-02" db="EMBL/GenBank/DDBJ databases">
        <title>Draft genome sequence of a Kluyvera intermedia isolate from a patient with a pancreatic abscess.</title>
        <authorList>
            <person name="Thele R."/>
        </authorList>
    </citation>
    <scope>NUCLEOTIDE SEQUENCE [LARGE SCALE GENOMIC DNA]</scope>
    <source>
        <strain evidence="3 4">FOSA7093</strain>
    </source>
</reference>
<evidence type="ECO:0000259" key="2">
    <source>
        <dbReference type="Pfam" id="PF07007"/>
    </source>
</evidence>
<comment type="caution">
    <text evidence="3">The sequence shown here is derived from an EMBL/GenBank/DDBJ whole genome shotgun (WGS) entry which is preliminary data.</text>
</comment>
<sequence>MKKTIIFFCFFLTSHASLAVETANVTRNDEVKVCEEKYGDENSECLGDIEDKSTETLNKTYADKLKEMENFDYTQWWMGDEERKKRMIELFKKNQAEWLKYRDDYCNVAATGSQGTHYLGNAATGCTINMNKQRIKEIKMLQMLNLE</sequence>
<evidence type="ECO:0000313" key="3">
    <source>
        <dbReference type="EMBL" id="ORJ50331.1"/>
    </source>
</evidence>
<accession>A0ABX3UG29</accession>
<keyword evidence="4" id="KW-1185">Reference proteome</keyword>
<gene>
    <name evidence="3" type="ORF">B2M27_11060</name>
</gene>
<dbReference type="Gene3D" id="1.20.1270.180">
    <property type="match status" value="1"/>
</dbReference>
<protein>
    <recommendedName>
        <fullName evidence="2">Lysozyme inhibitor LprI-like N-terminal domain-containing protein</fullName>
    </recommendedName>
</protein>
<organism evidence="3 4">
    <name type="scientific">Kluyvera intermedia</name>
    <name type="common">Enterobacter intermedius</name>
    <dbReference type="NCBI Taxonomy" id="61648"/>
    <lineage>
        <taxon>Bacteria</taxon>
        <taxon>Pseudomonadati</taxon>
        <taxon>Pseudomonadota</taxon>
        <taxon>Gammaproteobacteria</taxon>
        <taxon>Enterobacterales</taxon>
        <taxon>Enterobacteriaceae</taxon>
        <taxon>Kluyvera</taxon>
    </lineage>
</organism>
<dbReference type="Pfam" id="PF07007">
    <property type="entry name" value="LprI"/>
    <property type="match status" value="1"/>
</dbReference>
<dbReference type="RefSeq" id="WP_085006198.1">
    <property type="nucleotide sequence ID" value="NZ_MWPR01000013.1"/>
</dbReference>
<dbReference type="Proteomes" id="UP000192521">
    <property type="component" value="Unassembled WGS sequence"/>
</dbReference>
<dbReference type="EMBL" id="MWPR01000013">
    <property type="protein sequence ID" value="ORJ50331.1"/>
    <property type="molecule type" value="Genomic_DNA"/>
</dbReference>
<evidence type="ECO:0000256" key="1">
    <source>
        <dbReference type="SAM" id="SignalP"/>
    </source>
</evidence>
<dbReference type="InterPro" id="IPR009739">
    <property type="entry name" value="LprI-like_N"/>
</dbReference>
<evidence type="ECO:0000313" key="4">
    <source>
        <dbReference type="Proteomes" id="UP000192521"/>
    </source>
</evidence>
<feature type="signal peptide" evidence="1">
    <location>
        <begin position="1"/>
        <end position="19"/>
    </location>
</feature>
<name>A0ABX3UG29_KLUIN</name>
<feature type="domain" description="Lysozyme inhibitor LprI-like N-terminal" evidence="2">
    <location>
        <begin position="34"/>
        <end position="137"/>
    </location>
</feature>